<evidence type="ECO:0000256" key="4">
    <source>
        <dbReference type="ARBA" id="ARBA00022722"/>
    </source>
</evidence>
<dbReference type="Proteomes" id="UP000245838">
    <property type="component" value="Chromosome sggmmb4_Chromosome"/>
</dbReference>
<dbReference type="AlphaFoldDB" id="A0A193QI85"/>
<evidence type="ECO:0000259" key="7">
    <source>
        <dbReference type="Pfam" id="PF05840"/>
    </source>
</evidence>
<evidence type="ECO:0000256" key="2">
    <source>
        <dbReference type="ARBA" id="ARBA00009260"/>
    </source>
</evidence>
<dbReference type="GO" id="GO:0016787">
    <property type="term" value="F:hydrolase activity"/>
    <property type="evidence" value="ECO:0007669"/>
    <property type="project" value="UniProtKB-KW"/>
</dbReference>
<gene>
    <name evidence="8" type="ORF">SGGMMB4_02248</name>
</gene>
<evidence type="ECO:0000313" key="8">
    <source>
        <dbReference type="EMBL" id="CRL44876.1"/>
    </source>
</evidence>
<reference evidence="8 9" key="1">
    <citation type="submission" date="2015-05" db="EMBL/GenBank/DDBJ databases">
        <authorList>
            <person name="Goodhead I."/>
        </authorList>
    </citation>
    <scope>NUCLEOTIDE SEQUENCE [LARGE SCALE GENOMIC DNA]</scope>
    <source>
        <strain evidence="9">morsitans</strain>
    </source>
</reference>
<dbReference type="Pfam" id="PF25738">
    <property type="entry name" value="Derepression"/>
    <property type="match status" value="1"/>
</dbReference>
<proteinExistence type="inferred from homology"/>
<evidence type="ECO:0000256" key="6">
    <source>
        <dbReference type="ARBA" id="ARBA00022801"/>
    </source>
</evidence>
<dbReference type="Pfam" id="PF05840">
    <property type="entry name" value="Phage_GPA"/>
    <property type="match status" value="1"/>
</dbReference>
<dbReference type="GO" id="GO:0006260">
    <property type="term" value="P:DNA replication"/>
    <property type="evidence" value="ECO:0007669"/>
    <property type="project" value="UniProtKB-KW"/>
</dbReference>
<comment type="function">
    <text evidence="1">Possible endonuclease which induces a single-strand cut and initiates DNA replication.</text>
</comment>
<organism evidence="8 9">
    <name type="scientific">Sodalis glossinidius (strain morsitans)</name>
    <dbReference type="NCBI Taxonomy" id="343509"/>
    <lineage>
        <taxon>Bacteria</taxon>
        <taxon>Pseudomonadati</taxon>
        <taxon>Pseudomonadota</taxon>
        <taxon>Gammaproteobacteria</taxon>
        <taxon>Enterobacterales</taxon>
        <taxon>Bruguierivoracaceae</taxon>
        <taxon>Sodalis</taxon>
    </lineage>
</organism>
<keyword evidence="5" id="KW-0255">Endonuclease</keyword>
<feature type="domain" description="Replication gene A protein-like" evidence="7">
    <location>
        <begin position="455"/>
        <end position="520"/>
    </location>
</feature>
<evidence type="ECO:0000313" key="9">
    <source>
        <dbReference type="Proteomes" id="UP000245838"/>
    </source>
</evidence>
<sequence>MKKHLFSSAARRYANWASTKVGVGFDSPNHTADGRYFSLRLFYVLQYHSCVQIMVGRNGGALALAGFCVAGLSTLLRLASLFDSGVVRLKNFTTQEAITMATIPTCTLPENLSLDCYRKLQRARETARYLFLDLRTRTPDELLQYYLPFIFSWLADDLNAIHHELTARGLFAAFQTQPGGGDGINNPPVLTAKPPQRKPLLPIERGIPTHEEMRLTELRREDTLLAKKQVDDQLETVSSSIYWRFDQREKQKGFDSARRWLTESVVKVMLPRIARVNAGYRLNEIADDDFRALFGDRATQSPQHNGVVAFLRLRTQRQRLPDLDSHALKSLANDAAHVAATEVARLTHAQCDKSEWRIVYDHLAHIVRLLGLQPPLWRKLEKCFVPFDAQPAIRRMCDARWWLNSLRRTANEWRKCMALEDGEGNRISLMDGYAASQANPAIRRTELMVRIRGYLLIFARLEDMPRILEILRDYATAADCEELRSAVAANARFDAKAIDPEKGSATGYVAKYISKNIDGYALDGETDDESGRPLKESAQRATAWVSRWGIRQFQFIRCIPVTVWRELRRLNDSETAHGLSVEFAACHDAANAPTGPGMSMHRVGHWSSVMIWRCAPGTSPPRYSISTARKGSVSAACSIRSLAGTRRFLTRLKQWKIVPKLAVDVSNADELPRRDYHISSRSGKPTITTAR</sequence>
<evidence type="ECO:0000256" key="3">
    <source>
        <dbReference type="ARBA" id="ARBA00022705"/>
    </source>
</evidence>
<comment type="similarity">
    <text evidence="2">Belongs to the phage GPA family.</text>
</comment>
<dbReference type="EMBL" id="LN854557">
    <property type="protein sequence ID" value="CRL44876.1"/>
    <property type="molecule type" value="Genomic_DNA"/>
</dbReference>
<keyword evidence="4" id="KW-0540">Nuclease</keyword>
<protein>
    <submittedName>
        <fullName evidence="8">Bacteriophage replication gene A protein (GPA)</fullName>
    </submittedName>
</protein>
<dbReference type="GO" id="GO:0004519">
    <property type="term" value="F:endonuclease activity"/>
    <property type="evidence" value="ECO:0007669"/>
    <property type="project" value="UniProtKB-KW"/>
</dbReference>
<dbReference type="InterPro" id="IPR008766">
    <property type="entry name" value="Replication_gene_A-like"/>
</dbReference>
<evidence type="ECO:0000256" key="1">
    <source>
        <dbReference type="ARBA" id="ARBA00003293"/>
    </source>
</evidence>
<evidence type="ECO:0000256" key="5">
    <source>
        <dbReference type="ARBA" id="ARBA00022759"/>
    </source>
</evidence>
<name>A0A193QI85_SODGM</name>
<keyword evidence="3" id="KW-0235">DNA replication</keyword>
<dbReference type="InterPro" id="IPR057872">
    <property type="entry name" value="Derepression"/>
</dbReference>
<accession>A0A193QI85</accession>
<keyword evidence="6" id="KW-0378">Hydrolase</keyword>